<dbReference type="Gene3D" id="1.20.5.110">
    <property type="match status" value="1"/>
</dbReference>
<proteinExistence type="predicted"/>
<evidence type="ECO:0000256" key="1">
    <source>
        <dbReference type="ARBA" id="ARBA00004167"/>
    </source>
</evidence>
<dbReference type="PANTHER" id="PTHR12791">
    <property type="entry name" value="GOLGI SNARE BET1-RELATED"/>
    <property type="match status" value="1"/>
</dbReference>
<dbReference type="SUPFAM" id="SSF58038">
    <property type="entry name" value="SNARE fusion complex"/>
    <property type="match status" value="1"/>
</dbReference>
<keyword evidence="2" id="KW-0813">Transport</keyword>
<feature type="transmembrane region" description="Helical" evidence="7">
    <location>
        <begin position="107"/>
        <end position="127"/>
    </location>
</feature>
<evidence type="ECO:0000256" key="4">
    <source>
        <dbReference type="ARBA" id="ARBA00022989"/>
    </source>
</evidence>
<comment type="subcellular location">
    <subcellularLocation>
        <location evidence="1">Membrane</location>
        <topology evidence="1">Single-pass membrane protein</topology>
    </subcellularLocation>
</comment>
<feature type="region of interest" description="Disordered" evidence="6">
    <location>
        <begin position="1"/>
        <end position="24"/>
    </location>
</feature>
<keyword evidence="4 7" id="KW-1133">Transmembrane helix</keyword>
<dbReference type="EMBL" id="HBGS01040767">
    <property type="protein sequence ID" value="CAD9450113.1"/>
    <property type="molecule type" value="Transcribed_RNA"/>
</dbReference>
<evidence type="ECO:0000256" key="7">
    <source>
        <dbReference type="SAM" id="Phobius"/>
    </source>
</evidence>
<dbReference type="SMART" id="SM00397">
    <property type="entry name" value="t_SNARE"/>
    <property type="match status" value="1"/>
</dbReference>
<accession>A0A7S2GGH2</accession>
<reference evidence="9" key="1">
    <citation type="submission" date="2021-01" db="EMBL/GenBank/DDBJ databases">
        <authorList>
            <person name="Corre E."/>
            <person name="Pelletier E."/>
            <person name="Niang G."/>
            <person name="Scheremetjew M."/>
            <person name="Finn R."/>
            <person name="Kale V."/>
            <person name="Holt S."/>
            <person name="Cochrane G."/>
            <person name="Meng A."/>
            <person name="Brown T."/>
            <person name="Cohen L."/>
        </authorList>
    </citation>
    <scope>NUCLEOTIDE SEQUENCE</scope>
    <source>
        <strain evidence="9">CCMP1381</strain>
    </source>
</reference>
<evidence type="ECO:0000313" key="9">
    <source>
        <dbReference type="EMBL" id="CAD9450113.1"/>
    </source>
</evidence>
<dbReference type="CDD" id="cd15841">
    <property type="entry name" value="SNARE_Qc"/>
    <property type="match status" value="1"/>
</dbReference>
<feature type="domain" description="T-SNARE coiled-coil homology" evidence="8">
    <location>
        <begin position="36"/>
        <end position="98"/>
    </location>
</feature>
<dbReference type="InterPro" id="IPR000727">
    <property type="entry name" value="T_SNARE_dom"/>
</dbReference>
<dbReference type="GO" id="GO:0005737">
    <property type="term" value="C:cytoplasm"/>
    <property type="evidence" value="ECO:0007669"/>
    <property type="project" value="UniProtKB-ARBA"/>
</dbReference>
<evidence type="ECO:0000256" key="3">
    <source>
        <dbReference type="ARBA" id="ARBA00022692"/>
    </source>
</evidence>
<evidence type="ECO:0000256" key="2">
    <source>
        <dbReference type="ARBA" id="ARBA00022448"/>
    </source>
</evidence>
<dbReference type="GO" id="GO:0016020">
    <property type="term" value="C:membrane"/>
    <property type="evidence" value="ECO:0007669"/>
    <property type="project" value="UniProtKB-SubCell"/>
</dbReference>
<name>A0A7S2GGH2_9STRA</name>
<dbReference type="AlphaFoldDB" id="A0A7S2GGH2"/>
<evidence type="ECO:0000256" key="5">
    <source>
        <dbReference type="ARBA" id="ARBA00023136"/>
    </source>
</evidence>
<keyword evidence="3 7" id="KW-0812">Transmembrane</keyword>
<dbReference type="GO" id="GO:0012505">
    <property type="term" value="C:endomembrane system"/>
    <property type="evidence" value="ECO:0007669"/>
    <property type="project" value="UniProtKB-ARBA"/>
</dbReference>
<keyword evidence="5 7" id="KW-0472">Membrane</keyword>
<organism evidence="9">
    <name type="scientific">Octactis speculum</name>
    <dbReference type="NCBI Taxonomy" id="3111310"/>
    <lineage>
        <taxon>Eukaryota</taxon>
        <taxon>Sar</taxon>
        <taxon>Stramenopiles</taxon>
        <taxon>Ochrophyta</taxon>
        <taxon>Dictyochophyceae</taxon>
        <taxon>Dictyochales</taxon>
        <taxon>Dictyochaceae</taxon>
        <taxon>Octactis</taxon>
    </lineage>
</organism>
<gene>
    <name evidence="9" type="ORF">DSPE1174_LOCUS20979</name>
</gene>
<evidence type="ECO:0000259" key="8">
    <source>
        <dbReference type="PROSITE" id="PS50192"/>
    </source>
</evidence>
<dbReference type="PROSITE" id="PS50192">
    <property type="entry name" value="T_SNARE"/>
    <property type="match status" value="1"/>
</dbReference>
<evidence type="ECO:0000256" key="6">
    <source>
        <dbReference type="SAM" id="MobiDB-lite"/>
    </source>
</evidence>
<sequence length="128" mass="15022">MHRHQAKPYDRVPTMEPYEEEEDDDDFIRRQIKIQKDYLEEQDQSLEQLSDSVLRLGHMSLEIGKEIETQNKMISDLDDDMDTAVTSLDIVTAKTKELIKKTGGFKWFLLIVFLVVLLLVLILLLLWT</sequence>
<protein>
    <recommendedName>
        <fullName evidence="8">t-SNARE coiled-coil homology domain-containing protein</fullName>
    </recommendedName>
</protein>